<keyword evidence="3" id="KW-1185">Reference proteome</keyword>
<dbReference type="AlphaFoldDB" id="A0A1H8NGV8"/>
<dbReference type="EMBL" id="FODO01000007">
    <property type="protein sequence ID" value="SEO28762.1"/>
    <property type="molecule type" value="Genomic_DNA"/>
</dbReference>
<accession>A0A1H8NGV8</accession>
<name>A0A1H8NGV8_9PROT</name>
<evidence type="ECO:0000313" key="2">
    <source>
        <dbReference type="EMBL" id="SEO28762.1"/>
    </source>
</evidence>
<dbReference type="STRING" id="42354.SAMN05216333_107106"/>
<sequence>MNKLTNQILSGAVVTLLLVCAHNASAEKIWNWRYTSGSVVARGTLTTAETADAQGFYPILSIAGHRNGERITGLHPTGKSIPGNEPFTLDNLIRIDAQGQITPHGFGFTTASGGYANTFYAEFLATPVYMEVFITPVNYSELPIKFSATPVTEPEIQLDAPVGGSEKMDD</sequence>
<feature type="signal peptide" evidence="1">
    <location>
        <begin position="1"/>
        <end position="26"/>
    </location>
</feature>
<dbReference type="Proteomes" id="UP000198814">
    <property type="component" value="Unassembled WGS sequence"/>
</dbReference>
<evidence type="ECO:0000256" key="1">
    <source>
        <dbReference type="SAM" id="SignalP"/>
    </source>
</evidence>
<evidence type="ECO:0000313" key="3">
    <source>
        <dbReference type="Proteomes" id="UP000198814"/>
    </source>
</evidence>
<feature type="chain" id="PRO_5011737877" description="PEP-CTERM sorting domain-containing protein" evidence="1">
    <location>
        <begin position="27"/>
        <end position="170"/>
    </location>
</feature>
<proteinExistence type="predicted"/>
<gene>
    <name evidence="2" type="ORF">SAMN05216333_107106</name>
</gene>
<dbReference type="RefSeq" id="WP_090319516.1">
    <property type="nucleotide sequence ID" value="NZ_FNOE01000014.1"/>
</dbReference>
<keyword evidence="1" id="KW-0732">Signal</keyword>
<protein>
    <recommendedName>
        <fullName evidence="4">PEP-CTERM sorting domain-containing protein</fullName>
    </recommendedName>
</protein>
<evidence type="ECO:0008006" key="4">
    <source>
        <dbReference type="Google" id="ProtNLM"/>
    </source>
</evidence>
<reference evidence="3" key="1">
    <citation type="submission" date="2016-10" db="EMBL/GenBank/DDBJ databases">
        <authorList>
            <person name="Varghese N."/>
            <person name="Submissions S."/>
        </authorList>
    </citation>
    <scope>NUCLEOTIDE SEQUENCE [LARGE SCALE GENOMIC DNA]</scope>
    <source>
        <strain evidence="3">Nm76</strain>
    </source>
</reference>
<dbReference type="OrthoDB" id="8547602at2"/>
<organism evidence="2 3">
    <name type="scientific">Nitrosomonas oligotropha</name>
    <dbReference type="NCBI Taxonomy" id="42354"/>
    <lineage>
        <taxon>Bacteria</taxon>
        <taxon>Pseudomonadati</taxon>
        <taxon>Pseudomonadota</taxon>
        <taxon>Betaproteobacteria</taxon>
        <taxon>Nitrosomonadales</taxon>
        <taxon>Nitrosomonadaceae</taxon>
        <taxon>Nitrosomonas</taxon>
    </lineage>
</organism>